<evidence type="ECO:0000313" key="2">
    <source>
        <dbReference type="Proteomes" id="UP001179361"/>
    </source>
</evidence>
<accession>A0ABS8QE39</accession>
<keyword evidence="2" id="KW-1185">Reference proteome</keyword>
<dbReference type="NCBIfam" id="TIGR03016">
    <property type="entry name" value="pepcterm_hypo_1"/>
    <property type="match status" value="1"/>
</dbReference>
<name>A0ABS8QE39_9BURK</name>
<dbReference type="SUPFAM" id="SSF56935">
    <property type="entry name" value="Porins"/>
    <property type="match status" value="1"/>
</dbReference>
<dbReference type="Proteomes" id="UP001179361">
    <property type="component" value="Unassembled WGS sequence"/>
</dbReference>
<dbReference type="InterPro" id="IPR017467">
    <property type="entry name" value="CHP03016_PEP-CTERM"/>
</dbReference>
<protein>
    <submittedName>
        <fullName evidence="1">TIGR03016 family PEP-CTERM system-associated outer membrane protein</fullName>
    </submittedName>
</protein>
<gene>
    <name evidence="1" type="ORF">LQ564_24030</name>
</gene>
<dbReference type="EMBL" id="JAJNOC010000012">
    <property type="protein sequence ID" value="MCD2519376.1"/>
    <property type="molecule type" value="Genomic_DNA"/>
</dbReference>
<reference evidence="1" key="1">
    <citation type="submission" date="2021-11" db="EMBL/GenBank/DDBJ databases">
        <title>The complete genome of Massilia sp sp. G4R7.</title>
        <authorList>
            <person name="Liu L."/>
            <person name="Yue J."/>
            <person name="Yuan J."/>
            <person name="Yang F."/>
            <person name="Li L."/>
        </authorList>
    </citation>
    <scope>NUCLEOTIDE SEQUENCE</scope>
    <source>
        <strain evidence="1">G4R7</strain>
    </source>
</reference>
<sequence>MTITTAERIHGAPRRLYRLAPAAAAVAALVIAAPARADWRFTPSLGLTQTWTDNLDLLPEPEARTQLVSELAPAFDFALDSRRVKAAASGSFRQFAYRDSDMARPRNDHVSQYAGKLTGVVAEDLLFVDAAASSSRQNLTAFGPQVIDNPYSSLNNTQVKTWSISPYLSHRFGRQLAATVRLTRDGVETDERNRFGDSTADSVSLDLNNDSSGQKLTWGLSYLHQDQESELAGDSSVENLNSRLRYRLDSKFALTATAGYDRYDYNALGGRTAGRSWSGGFAWTPSQRTSIEASFGRHFFGKTGSLAASVRSRRTVWSVNYSDGITNTREQFTLPSAIDTTALLDSLFLTSIPDPVLRRQAVAAYIQSAGLPPSLADSVNYLSNRYMRQKLLQASAAFKGVRNSALLSLYGNERTALSSQESDSALLGSQLASLNDNVRQAGANATWVYRLSPRSDLSGTASYSRSESLTTGIEDRQRQLRAAFNTKLGRHLTGTVELRRRSGNQGLGIGAARLRDYTEHAIAATLSMTL</sequence>
<evidence type="ECO:0000313" key="1">
    <source>
        <dbReference type="EMBL" id="MCD2519376.1"/>
    </source>
</evidence>
<comment type="caution">
    <text evidence="1">The sequence shown here is derived from an EMBL/GenBank/DDBJ whole genome shotgun (WGS) entry which is preliminary data.</text>
</comment>
<dbReference type="RefSeq" id="WP_231060646.1">
    <property type="nucleotide sequence ID" value="NZ_JAJNOC010000012.1"/>
</dbReference>
<organism evidence="1 2">
    <name type="scientific">Massilia phyllostachyos</name>
    <dbReference type="NCBI Taxonomy" id="2898585"/>
    <lineage>
        <taxon>Bacteria</taxon>
        <taxon>Pseudomonadati</taxon>
        <taxon>Pseudomonadota</taxon>
        <taxon>Betaproteobacteria</taxon>
        <taxon>Burkholderiales</taxon>
        <taxon>Oxalobacteraceae</taxon>
        <taxon>Telluria group</taxon>
        <taxon>Massilia</taxon>
    </lineage>
</organism>
<proteinExistence type="predicted"/>